<feature type="transmembrane region" description="Helical" evidence="6">
    <location>
        <begin position="39"/>
        <end position="59"/>
    </location>
</feature>
<evidence type="ECO:0000259" key="7">
    <source>
        <dbReference type="Pfam" id="PF13180"/>
    </source>
</evidence>
<evidence type="ECO:0000256" key="2">
    <source>
        <dbReference type="ARBA" id="ARBA00022670"/>
    </source>
</evidence>
<evidence type="ECO:0000256" key="1">
    <source>
        <dbReference type="ARBA" id="ARBA00010541"/>
    </source>
</evidence>
<keyword evidence="2 8" id="KW-0645">Protease</keyword>
<evidence type="ECO:0000256" key="3">
    <source>
        <dbReference type="ARBA" id="ARBA00022801"/>
    </source>
</evidence>
<dbReference type="SUPFAM" id="SSF50156">
    <property type="entry name" value="PDZ domain-like"/>
    <property type="match status" value="1"/>
</dbReference>
<feature type="compositionally biased region" description="Acidic residues" evidence="5">
    <location>
        <begin position="338"/>
        <end position="352"/>
    </location>
</feature>
<accession>A0A7X0RXV1</accession>
<dbReference type="GO" id="GO:0006508">
    <property type="term" value="P:proteolysis"/>
    <property type="evidence" value="ECO:0007669"/>
    <property type="project" value="UniProtKB-KW"/>
</dbReference>
<protein>
    <submittedName>
        <fullName evidence="8">Serine protease</fullName>
    </submittedName>
</protein>
<dbReference type="Gene3D" id="2.30.42.10">
    <property type="match status" value="1"/>
</dbReference>
<dbReference type="InterPro" id="IPR036034">
    <property type="entry name" value="PDZ_sf"/>
</dbReference>
<dbReference type="InterPro" id="IPR043504">
    <property type="entry name" value="Peptidase_S1_PA_chymotrypsin"/>
</dbReference>
<dbReference type="Pfam" id="PF13180">
    <property type="entry name" value="PDZ_2"/>
    <property type="match status" value="1"/>
</dbReference>
<organism evidence="8 9">
    <name type="scientific">Cohnella nanjingensis</name>
    <dbReference type="NCBI Taxonomy" id="1387779"/>
    <lineage>
        <taxon>Bacteria</taxon>
        <taxon>Bacillati</taxon>
        <taxon>Bacillota</taxon>
        <taxon>Bacilli</taxon>
        <taxon>Bacillales</taxon>
        <taxon>Paenibacillaceae</taxon>
        <taxon>Cohnella</taxon>
    </lineage>
</organism>
<dbReference type="RefSeq" id="WP_185672218.1">
    <property type="nucleotide sequence ID" value="NZ_JACJVP010000046.1"/>
</dbReference>
<dbReference type="Gene3D" id="2.40.10.10">
    <property type="entry name" value="Trypsin-like serine proteases"/>
    <property type="match status" value="2"/>
</dbReference>
<dbReference type="PANTHER" id="PTHR43343:SF3">
    <property type="entry name" value="PROTEASE DO-LIKE 8, CHLOROPLASTIC"/>
    <property type="match status" value="1"/>
</dbReference>
<reference evidence="8 9" key="1">
    <citation type="submission" date="2020-08" db="EMBL/GenBank/DDBJ databases">
        <title>Cohnella phylogeny.</title>
        <authorList>
            <person name="Dunlap C."/>
        </authorList>
    </citation>
    <scope>NUCLEOTIDE SEQUENCE [LARGE SCALE GENOMIC DNA]</scope>
    <source>
        <strain evidence="8 9">DSM 28246</strain>
    </source>
</reference>
<keyword evidence="4" id="KW-0720">Serine protease</keyword>
<keyword evidence="3" id="KW-0378">Hydrolase</keyword>
<dbReference type="Pfam" id="PF13365">
    <property type="entry name" value="Trypsin_2"/>
    <property type="match status" value="1"/>
</dbReference>
<dbReference type="InterPro" id="IPR001940">
    <property type="entry name" value="Peptidase_S1C"/>
</dbReference>
<feature type="domain" description="PDZ" evidence="7">
    <location>
        <begin position="367"/>
        <end position="433"/>
    </location>
</feature>
<dbReference type="InterPro" id="IPR009003">
    <property type="entry name" value="Peptidase_S1_PA"/>
</dbReference>
<keyword evidence="6" id="KW-0472">Membrane</keyword>
<evidence type="ECO:0000256" key="6">
    <source>
        <dbReference type="SAM" id="Phobius"/>
    </source>
</evidence>
<dbReference type="Proteomes" id="UP000547209">
    <property type="component" value="Unassembled WGS sequence"/>
</dbReference>
<keyword evidence="6" id="KW-1133">Transmembrane helix</keyword>
<comment type="similarity">
    <text evidence="1">Belongs to the peptidase S1C family.</text>
</comment>
<gene>
    <name evidence="8" type="ORF">H7C19_27090</name>
</gene>
<evidence type="ECO:0000313" key="8">
    <source>
        <dbReference type="EMBL" id="MBB6674355.1"/>
    </source>
</evidence>
<evidence type="ECO:0000256" key="4">
    <source>
        <dbReference type="ARBA" id="ARBA00022825"/>
    </source>
</evidence>
<keyword evidence="9" id="KW-1185">Reference proteome</keyword>
<evidence type="ECO:0000256" key="5">
    <source>
        <dbReference type="SAM" id="MobiDB-lite"/>
    </source>
</evidence>
<evidence type="ECO:0000313" key="9">
    <source>
        <dbReference type="Proteomes" id="UP000547209"/>
    </source>
</evidence>
<name>A0A7X0RXV1_9BACL</name>
<dbReference type="PRINTS" id="PR00834">
    <property type="entry name" value="PROTEASES2C"/>
</dbReference>
<dbReference type="PANTHER" id="PTHR43343">
    <property type="entry name" value="PEPTIDASE S12"/>
    <property type="match status" value="1"/>
</dbReference>
<dbReference type="InterPro" id="IPR001478">
    <property type="entry name" value="PDZ"/>
</dbReference>
<dbReference type="InterPro" id="IPR051201">
    <property type="entry name" value="Chloro_Bact_Ser_Proteases"/>
</dbReference>
<comment type="caution">
    <text evidence="8">The sequence shown here is derived from an EMBL/GenBank/DDBJ whole genome shotgun (WGS) entry which is preliminary data.</text>
</comment>
<sequence length="439" mass="46495">MSFFKDDFYSTRVKRNSRSTPGSWPRTSRGSRQGSMFKVALISSMASSVLVAFLFYFAFDHPGSSPSKPASVAAQPIADTYDRIITAAAKVGPAVVSIINQTKDGQLQEQQGGPDASQSASLGSGVIFQKQGGKALVITNAHVVSDAANVQVVLETGEKKQAKILGKDTITDLAVLEVDDKGITTVAELGDSKKLRKGEKVIAIGNPLGFNDSLTDGIVSNLKQTVPVSLNQDGIYDWEEEVIQISAPINPGNSGGALANLDGQVVGINSMKVADTGVEGIGFAIPIDDAMPIVEQLLKNGKVLRPYLGVYSMDLDSYLDNHILSDDNGSDAGAGDGSGDDSGDVPPDESQDQPEPPLKVPDGVKQGVVVLEAVGPAKDAGLKFNDLIVQLDGHGIGSTLDLRKYLYNQKKIGESLTVTYYRDGKKGELTVKLVEKTEE</sequence>
<dbReference type="AlphaFoldDB" id="A0A7X0RXV1"/>
<dbReference type="SUPFAM" id="SSF50494">
    <property type="entry name" value="Trypsin-like serine proteases"/>
    <property type="match status" value="1"/>
</dbReference>
<dbReference type="GO" id="GO:0004252">
    <property type="term" value="F:serine-type endopeptidase activity"/>
    <property type="evidence" value="ECO:0007669"/>
    <property type="project" value="InterPro"/>
</dbReference>
<keyword evidence="6" id="KW-0812">Transmembrane</keyword>
<dbReference type="EMBL" id="JACJVP010000046">
    <property type="protein sequence ID" value="MBB6674355.1"/>
    <property type="molecule type" value="Genomic_DNA"/>
</dbReference>
<proteinExistence type="inferred from homology"/>
<feature type="region of interest" description="Disordered" evidence="5">
    <location>
        <begin position="326"/>
        <end position="362"/>
    </location>
</feature>